<organism evidence="1 2">
    <name type="scientific">Pseudomonas syringae pv. actinidiae ICMP 18807</name>
    <dbReference type="NCBI Taxonomy" id="1194404"/>
    <lineage>
        <taxon>Bacteria</taxon>
        <taxon>Pseudomonadati</taxon>
        <taxon>Pseudomonadota</taxon>
        <taxon>Gammaproteobacteria</taxon>
        <taxon>Pseudomonadales</taxon>
        <taxon>Pseudomonadaceae</taxon>
        <taxon>Pseudomonas</taxon>
        <taxon>Pseudomonas syringae</taxon>
    </lineage>
</organism>
<dbReference type="Proteomes" id="UP000015729">
    <property type="component" value="Unassembled WGS sequence"/>
</dbReference>
<accession>S6V6Q7</accession>
<dbReference type="AlphaFoldDB" id="S6V6Q7"/>
<reference evidence="1 2" key="1">
    <citation type="journal article" date="2013" name="PLoS Pathog.">
        <title>Genomic analysis of the Kiwifruit pathogen Pseudomonas syringae pv. actinidiae provides insight into the origins of an emergent plant disease.</title>
        <authorList>
            <person name="McCann H.C."/>
            <person name="Rikkerink E.H."/>
            <person name="Bertels F."/>
            <person name="Fiers M."/>
            <person name="Lu A."/>
            <person name="Rees-George J."/>
            <person name="Andersen M.T."/>
            <person name="Gleave A.P."/>
            <person name="Haubold B."/>
            <person name="Wohlers M.W."/>
            <person name="Guttman D.S."/>
            <person name="Wang P.W."/>
            <person name="Straub C."/>
            <person name="Vanneste J.L."/>
            <person name="Rainey P.B."/>
            <person name="Templeton M.D."/>
        </authorList>
    </citation>
    <scope>NUCLEOTIDE SEQUENCE [LARGE SCALE GENOMIC DNA]</scope>
    <source>
        <strain evidence="1 2">ICMP 18807</strain>
    </source>
</reference>
<protein>
    <submittedName>
        <fullName evidence="1">Cellulose synthase operon protein C</fullName>
    </submittedName>
</protein>
<evidence type="ECO:0000313" key="1">
    <source>
        <dbReference type="EMBL" id="EPN46785.1"/>
    </source>
</evidence>
<evidence type="ECO:0000313" key="2">
    <source>
        <dbReference type="Proteomes" id="UP000015729"/>
    </source>
</evidence>
<proteinExistence type="predicted"/>
<comment type="caution">
    <text evidence="1">The sequence shown here is derived from an EMBL/GenBank/DDBJ whole genome shotgun (WGS) entry which is preliminary data.</text>
</comment>
<dbReference type="EMBL" id="AOKG01001609">
    <property type="protein sequence ID" value="EPN46785.1"/>
    <property type="molecule type" value="Genomic_DNA"/>
</dbReference>
<name>S6V6Q7_PSESF</name>
<feature type="non-terminal residue" evidence="1">
    <location>
        <position position="39"/>
    </location>
</feature>
<gene>
    <name evidence="1" type="ORF">A244_22993</name>
</gene>
<sequence length="39" mass="4334">MPWQAVQLEQDIALGQPQNQALLDDARRLADAGERDKAT</sequence>